<dbReference type="InterPro" id="IPR036576">
    <property type="entry name" value="WRKY_dom_sf"/>
</dbReference>
<organism evidence="8 9">
    <name type="scientific">Trifolium pratense</name>
    <name type="common">Red clover</name>
    <dbReference type="NCBI Taxonomy" id="57577"/>
    <lineage>
        <taxon>Eukaryota</taxon>
        <taxon>Viridiplantae</taxon>
        <taxon>Streptophyta</taxon>
        <taxon>Embryophyta</taxon>
        <taxon>Tracheophyta</taxon>
        <taxon>Spermatophyta</taxon>
        <taxon>Magnoliopsida</taxon>
        <taxon>eudicotyledons</taxon>
        <taxon>Gunneridae</taxon>
        <taxon>Pentapetalae</taxon>
        <taxon>rosids</taxon>
        <taxon>fabids</taxon>
        <taxon>Fabales</taxon>
        <taxon>Fabaceae</taxon>
        <taxon>Papilionoideae</taxon>
        <taxon>50 kb inversion clade</taxon>
        <taxon>NPAAA clade</taxon>
        <taxon>Hologalegina</taxon>
        <taxon>IRL clade</taxon>
        <taxon>Trifolieae</taxon>
        <taxon>Trifolium</taxon>
    </lineage>
</organism>
<keyword evidence="5" id="KW-0539">Nucleus</keyword>
<proteinExistence type="predicted"/>
<keyword evidence="2" id="KW-0805">Transcription regulation</keyword>
<dbReference type="GO" id="GO:0005634">
    <property type="term" value="C:nucleus"/>
    <property type="evidence" value="ECO:0007669"/>
    <property type="project" value="UniProtKB-SubCell"/>
</dbReference>
<evidence type="ECO:0000313" key="9">
    <source>
        <dbReference type="Proteomes" id="UP000236291"/>
    </source>
</evidence>
<name>A0A2K3NKE5_TRIPR</name>
<dbReference type="SUPFAM" id="SSF118290">
    <property type="entry name" value="WRKY DNA-binding domain"/>
    <property type="match status" value="1"/>
</dbReference>
<dbReference type="PANTHER" id="PTHR31221:SF111">
    <property type="entry name" value="WRKY TRANSCRIPTION FACTOR 43-RELATED"/>
    <property type="match status" value="1"/>
</dbReference>
<dbReference type="GO" id="GO:0003700">
    <property type="term" value="F:DNA-binding transcription factor activity"/>
    <property type="evidence" value="ECO:0007669"/>
    <property type="project" value="InterPro"/>
</dbReference>
<reference evidence="8 9" key="2">
    <citation type="journal article" date="2017" name="Front. Plant Sci.">
        <title>Gene Classification and Mining of Molecular Markers Useful in Red Clover (Trifolium pratense) Breeding.</title>
        <authorList>
            <person name="Istvanek J."/>
            <person name="Dluhosova J."/>
            <person name="Dluhos P."/>
            <person name="Patkova L."/>
            <person name="Nedelnik J."/>
            <person name="Repkova J."/>
        </authorList>
    </citation>
    <scope>NUCLEOTIDE SEQUENCE [LARGE SCALE GENOMIC DNA]</scope>
    <source>
        <strain evidence="9">cv. Tatra</strain>
        <tissue evidence="8">Young leaves</tissue>
    </source>
</reference>
<dbReference type="Pfam" id="PF03106">
    <property type="entry name" value="WRKY"/>
    <property type="match status" value="1"/>
</dbReference>
<dbReference type="GO" id="GO:0043565">
    <property type="term" value="F:sequence-specific DNA binding"/>
    <property type="evidence" value="ECO:0007669"/>
    <property type="project" value="InterPro"/>
</dbReference>
<evidence type="ECO:0000256" key="2">
    <source>
        <dbReference type="ARBA" id="ARBA00023015"/>
    </source>
</evidence>
<evidence type="ECO:0000313" key="8">
    <source>
        <dbReference type="EMBL" id="PNY03469.1"/>
    </source>
</evidence>
<dbReference type="STRING" id="57577.A0A2K3NKE5"/>
<dbReference type="PROSITE" id="PS50811">
    <property type="entry name" value="WRKY"/>
    <property type="match status" value="1"/>
</dbReference>
<evidence type="ECO:0000256" key="1">
    <source>
        <dbReference type="ARBA" id="ARBA00004123"/>
    </source>
</evidence>
<evidence type="ECO:0000256" key="3">
    <source>
        <dbReference type="ARBA" id="ARBA00023125"/>
    </source>
</evidence>
<protein>
    <submittedName>
        <fullName evidence="8">WRKY transcription factor</fullName>
    </submittedName>
</protein>
<dbReference type="InterPro" id="IPR044810">
    <property type="entry name" value="WRKY_plant"/>
</dbReference>
<comment type="caution">
    <text evidence="8">The sequence shown here is derived from an EMBL/GenBank/DDBJ whole genome shotgun (WGS) entry which is preliminary data.</text>
</comment>
<feature type="compositionally biased region" description="Pro residues" evidence="6">
    <location>
        <begin position="1"/>
        <end position="22"/>
    </location>
</feature>
<comment type="subcellular location">
    <subcellularLocation>
        <location evidence="1">Nucleus</location>
    </subcellularLocation>
</comment>
<evidence type="ECO:0000259" key="7">
    <source>
        <dbReference type="PROSITE" id="PS50811"/>
    </source>
</evidence>
<feature type="domain" description="WRKY" evidence="7">
    <location>
        <begin position="127"/>
        <end position="152"/>
    </location>
</feature>
<dbReference type="Proteomes" id="UP000236291">
    <property type="component" value="Unassembled WGS sequence"/>
</dbReference>
<dbReference type="InterPro" id="IPR003657">
    <property type="entry name" value="WRKY_dom"/>
</dbReference>
<keyword evidence="4" id="KW-0804">Transcription</keyword>
<dbReference type="PANTHER" id="PTHR31221">
    <property type="entry name" value="WRKY TRANSCRIPTION FACTOR PROTEIN 1-RELATED"/>
    <property type="match status" value="1"/>
</dbReference>
<evidence type="ECO:0000256" key="4">
    <source>
        <dbReference type="ARBA" id="ARBA00023163"/>
    </source>
</evidence>
<reference evidence="8 9" key="1">
    <citation type="journal article" date="2014" name="Am. J. Bot.">
        <title>Genome assembly and annotation for red clover (Trifolium pratense; Fabaceae).</title>
        <authorList>
            <person name="Istvanek J."/>
            <person name="Jaros M."/>
            <person name="Krenek A."/>
            <person name="Repkova J."/>
        </authorList>
    </citation>
    <scope>NUCLEOTIDE SEQUENCE [LARGE SCALE GENOMIC DNA]</scope>
    <source>
        <strain evidence="9">cv. Tatra</strain>
        <tissue evidence="8">Young leaves</tissue>
    </source>
</reference>
<dbReference type="AlphaFoldDB" id="A0A2K3NKE5"/>
<evidence type="ECO:0000256" key="5">
    <source>
        <dbReference type="ARBA" id="ARBA00023242"/>
    </source>
</evidence>
<feature type="non-terminal residue" evidence="8">
    <location>
        <position position="152"/>
    </location>
</feature>
<gene>
    <name evidence="8" type="ORF">L195_g026801</name>
</gene>
<dbReference type="Gene3D" id="2.20.25.80">
    <property type="entry name" value="WRKY domain"/>
    <property type="match status" value="1"/>
</dbReference>
<dbReference type="EMBL" id="ASHM01022665">
    <property type="protein sequence ID" value="PNY03469.1"/>
    <property type="molecule type" value="Genomic_DNA"/>
</dbReference>
<feature type="region of interest" description="Disordered" evidence="6">
    <location>
        <begin position="1"/>
        <end position="25"/>
    </location>
</feature>
<evidence type="ECO:0000256" key="6">
    <source>
        <dbReference type="SAM" id="MobiDB-lite"/>
    </source>
</evidence>
<keyword evidence="3" id="KW-0238">DNA-binding</keyword>
<accession>A0A2K3NKE5</accession>
<sequence length="152" mass="17280">MESQDPPNPPPPLMMPPPPPQPQNNTFFFTPLQNYPMESQDQGLGDIDWGNFFLGQNNNNLLVGDAKEILMDNIQCTSSCSNLLVSNNESGSYKVHEEEKGNKEEKRVKGGRLKKTKVPRFAFQTRSVDDILDDGYRWRKYGQKAVKNSTYP</sequence>